<dbReference type="RefSeq" id="WP_194451362.1">
    <property type="nucleotide sequence ID" value="NZ_CP063849.1"/>
</dbReference>
<accession>A0A7S7NTZ2</accession>
<dbReference type="Proteomes" id="UP000593892">
    <property type="component" value="Chromosome"/>
</dbReference>
<protein>
    <submittedName>
        <fullName evidence="3">Glycosyltransferase family 9 protein</fullName>
    </submittedName>
</protein>
<dbReference type="GO" id="GO:0008713">
    <property type="term" value="F:ADP-heptose-lipopolysaccharide heptosyltransferase activity"/>
    <property type="evidence" value="ECO:0007669"/>
    <property type="project" value="TreeGrafter"/>
</dbReference>
<dbReference type="Gene3D" id="3.40.50.2000">
    <property type="entry name" value="Glycogen Phosphorylase B"/>
    <property type="match status" value="2"/>
</dbReference>
<keyword evidence="2 3" id="KW-0808">Transferase</keyword>
<dbReference type="AlphaFoldDB" id="A0A7S7NTZ2"/>
<dbReference type="SUPFAM" id="SSF53756">
    <property type="entry name" value="UDP-Glycosyltransferase/glycogen phosphorylase"/>
    <property type="match status" value="1"/>
</dbReference>
<dbReference type="GO" id="GO:0005829">
    <property type="term" value="C:cytosol"/>
    <property type="evidence" value="ECO:0007669"/>
    <property type="project" value="TreeGrafter"/>
</dbReference>
<keyword evidence="4" id="KW-1185">Reference proteome</keyword>
<organism evidence="3 4">
    <name type="scientific">Paludibaculum fermentans</name>
    <dbReference type="NCBI Taxonomy" id="1473598"/>
    <lineage>
        <taxon>Bacteria</taxon>
        <taxon>Pseudomonadati</taxon>
        <taxon>Acidobacteriota</taxon>
        <taxon>Terriglobia</taxon>
        <taxon>Bryobacterales</taxon>
        <taxon>Bryobacteraceae</taxon>
        <taxon>Paludibaculum</taxon>
    </lineage>
</organism>
<dbReference type="InterPro" id="IPR051199">
    <property type="entry name" value="LPS_LOS_Heptosyltrfase"/>
</dbReference>
<dbReference type="GO" id="GO:0009244">
    <property type="term" value="P:lipopolysaccharide core region biosynthetic process"/>
    <property type="evidence" value="ECO:0007669"/>
    <property type="project" value="TreeGrafter"/>
</dbReference>
<evidence type="ECO:0000256" key="1">
    <source>
        <dbReference type="ARBA" id="ARBA00022676"/>
    </source>
</evidence>
<dbReference type="InterPro" id="IPR002201">
    <property type="entry name" value="Glyco_trans_9"/>
</dbReference>
<dbReference type="PANTHER" id="PTHR30160">
    <property type="entry name" value="TETRAACYLDISACCHARIDE 4'-KINASE-RELATED"/>
    <property type="match status" value="1"/>
</dbReference>
<dbReference type="Pfam" id="PF01075">
    <property type="entry name" value="Glyco_transf_9"/>
    <property type="match status" value="1"/>
</dbReference>
<dbReference type="CDD" id="cd03789">
    <property type="entry name" value="GT9_LPS_heptosyltransferase"/>
    <property type="match status" value="1"/>
</dbReference>
<dbReference type="EMBL" id="CP063849">
    <property type="protein sequence ID" value="QOY89700.1"/>
    <property type="molecule type" value="Genomic_DNA"/>
</dbReference>
<evidence type="ECO:0000313" key="3">
    <source>
        <dbReference type="EMBL" id="QOY89700.1"/>
    </source>
</evidence>
<evidence type="ECO:0000313" key="4">
    <source>
        <dbReference type="Proteomes" id="UP000593892"/>
    </source>
</evidence>
<evidence type="ECO:0000256" key="2">
    <source>
        <dbReference type="ARBA" id="ARBA00022679"/>
    </source>
</evidence>
<keyword evidence="1" id="KW-0328">Glycosyltransferase</keyword>
<gene>
    <name evidence="3" type="ORF">IRI77_07025</name>
</gene>
<proteinExistence type="predicted"/>
<sequence length="303" mass="32313">MATVVEQLPPGARVLVVRLRSLGDCVLTTPALALLKNHRPDLEIGVVVEDRFAQLFQGNPDVSAILPPSKRAVLGFHPALTLNYHGGSRSAALTGLSLAPQRAGFGHFRQQWVYNLHIPRAQEILGEERTVHTAEHLASAVFYLGVPITDIPRARLFCAAPARRPAYSVLHPMASAADKTWPAANFLKVARHLREAGLPPVIIGGPGDDLSAFAEFERLEGAPLEGVKSLLSGAELFVGNDSGPAHMAAAFGVPVVVLYGTSDPIIWAPWRTRSQVLSSPSGLAGVPVEQAIAAVERLRGVAQ</sequence>
<reference evidence="3 4" key="1">
    <citation type="submission" date="2020-10" db="EMBL/GenBank/DDBJ databases">
        <title>Complete genome sequence of Paludibaculum fermentans P105T, a facultatively anaerobic acidobacterium capable of dissimilatory Fe(III) reduction.</title>
        <authorList>
            <person name="Dedysh S.N."/>
            <person name="Beletsky A.V."/>
            <person name="Kulichevskaya I.S."/>
            <person name="Mardanov A.V."/>
            <person name="Ravin N.V."/>
        </authorList>
    </citation>
    <scope>NUCLEOTIDE SEQUENCE [LARGE SCALE GENOMIC DNA]</scope>
    <source>
        <strain evidence="3 4">P105</strain>
    </source>
</reference>
<name>A0A7S7NTZ2_PALFE</name>
<dbReference type="KEGG" id="pfer:IRI77_07025"/>